<name>K4DD10_SOLLC</name>
<evidence type="ECO:0000313" key="1">
    <source>
        <dbReference type="EnsemblPlants" id="Solyc12g015750.1.1"/>
    </source>
</evidence>
<dbReference type="Proteomes" id="UP000004994">
    <property type="component" value="Chromosome 12"/>
</dbReference>
<sequence length="155" mass="17100">MHPVLKRGPMPRMPEFEAFCPRCCLPPPLKVRPSRSIVRHPHTASRHPALDEMLFGLSQGNLLRGEVHWPGLEAPCQEARPLSWLRGTLPGGEALSPRSRGTLPQGIPPPPSHEMISCLASRCPAPNRPQDTLPDLWTPSLRRPSTLPALEALCL</sequence>
<reference evidence="1" key="1">
    <citation type="journal article" date="2012" name="Nature">
        <title>The tomato genome sequence provides insights into fleshy fruit evolution.</title>
        <authorList>
            <consortium name="Tomato Genome Consortium"/>
        </authorList>
    </citation>
    <scope>NUCLEOTIDE SEQUENCE [LARGE SCALE GENOMIC DNA]</scope>
    <source>
        <strain evidence="1">cv. Heinz 1706</strain>
    </source>
</reference>
<dbReference type="HOGENOM" id="CLU_1698539_0_0_1"/>
<dbReference type="AlphaFoldDB" id="K4DD10"/>
<dbReference type="Gramene" id="Solyc12g015750.1.1">
    <property type="protein sequence ID" value="Solyc12g015750.1.1"/>
    <property type="gene ID" value="Solyc12g015750.1"/>
</dbReference>
<reference evidence="1" key="2">
    <citation type="submission" date="2015-06" db="UniProtKB">
        <authorList>
            <consortium name="EnsemblPlants"/>
        </authorList>
    </citation>
    <scope>IDENTIFICATION</scope>
    <source>
        <strain evidence="1">cv. Heinz 1706</strain>
    </source>
</reference>
<accession>K4DD10</accession>
<proteinExistence type="predicted"/>
<keyword evidence="2" id="KW-1185">Reference proteome</keyword>
<dbReference type="PaxDb" id="4081-Solyc12g015750.1.1"/>
<evidence type="ECO:0000313" key="2">
    <source>
        <dbReference type="Proteomes" id="UP000004994"/>
    </source>
</evidence>
<organism evidence="1">
    <name type="scientific">Solanum lycopersicum</name>
    <name type="common">Tomato</name>
    <name type="synonym">Lycopersicon esculentum</name>
    <dbReference type="NCBI Taxonomy" id="4081"/>
    <lineage>
        <taxon>Eukaryota</taxon>
        <taxon>Viridiplantae</taxon>
        <taxon>Streptophyta</taxon>
        <taxon>Embryophyta</taxon>
        <taxon>Tracheophyta</taxon>
        <taxon>Spermatophyta</taxon>
        <taxon>Magnoliopsida</taxon>
        <taxon>eudicotyledons</taxon>
        <taxon>Gunneridae</taxon>
        <taxon>Pentapetalae</taxon>
        <taxon>asterids</taxon>
        <taxon>lamiids</taxon>
        <taxon>Solanales</taxon>
        <taxon>Solanaceae</taxon>
        <taxon>Solanoideae</taxon>
        <taxon>Solaneae</taxon>
        <taxon>Solanum</taxon>
        <taxon>Solanum subgen. Lycopersicon</taxon>
    </lineage>
</organism>
<dbReference type="InParanoid" id="K4DD10"/>
<protein>
    <submittedName>
        <fullName evidence="1">Uncharacterized protein</fullName>
    </submittedName>
</protein>
<dbReference type="EnsemblPlants" id="Solyc12g015750.1.1">
    <property type="protein sequence ID" value="Solyc12g015750.1.1"/>
    <property type="gene ID" value="Solyc12g015750.1"/>
</dbReference>